<dbReference type="InterPro" id="IPR009125">
    <property type="entry name" value="ATPMK"/>
</dbReference>
<feature type="region of interest" description="Disordered" evidence="1">
    <location>
        <begin position="84"/>
        <end position="110"/>
    </location>
</feature>
<sequence length="110" mass="11467">MCRSRDCSGLDVTCLFCHAGQSPGEAYVERLPFNLHYIFNSSTVQGRANVAKATMGLVTVATLGAYLVGPSVMDTINEAKASLQATPLADSSPPPVITSPPTPILTQAAS</sequence>
<dbReference type="EMBL" id="JAWQEG010004481">
    <property type="protein sequence ID" value="KAK3861491.1"/>
    <property type="molecule type" value="Genomic_DNA"/>
</dbReference>
<evidence type="ECO:0000256" key="1">
    <source>
        <dbReference type="SAM" id="MobiDB-lite"/>
    </source>
</evidence>
<keyword evidence="3" id="KW-1185">Reference proteome</keyword>
<evidence type="ECO:0000313" key="3">
    <source>
        <dbReference type="Proteomes" id="UP001286313"/>
    </source>
</evidence>
<dbReference type="Proteomes" id="UP001286313">
    <property type="component" value="Unassembled WGS sequence"/>
</dbReference>
<accession>A0AAE1EU66</accession>
<dbReference type="AlphaFoldDB" id="A0AAE1EU66"/>
<gene>
    <name evidence="2" type="ORF">Pcinc_032563</name>
</gene>
<organism evidence="2 3">
    <name type="scientific">Petrolisthes cinctipes</name>
    <name type="common">Flat porcelain crab</name>
    <dbReference type="NCBI Taxonomy" id="88211"/>
    <lineage>
        <taxon>Eukaryota</taxon>
        <taxon>Metazoa</taxon>
        <taxon>Ecdysozoa</taxon>
        <taxon>Arthropoda</taxon>
        <taxon>Crustacea</taxon>
        <taxon>Multicrustacea</taxon>
        <taxon>Malacostraca</taxon>
        <taxon>Eumalacostraca</taxon>
        <taxon>Eucarida</taxon>
        <taxon>Decapoda</taxon>
        <taxon>Pleocyemata</taxon>
        <taxon>Anomura</taxon>
        <taxon>Galatheoidea</taxon>
        <taxon>Porcellanidae</taxon>
        <taxon>Petrolisthes</taxon>
    </lineage>
</organism>
<feature type="compositionally biased region" description="Pro residues" evidence="1">
    <location>
        <begin position="92"/>
        <end position="103"/>
    </location>
</feature>
<proteinExistence type="predicted"/>
<reference evidence="2" key="1">
    <citation type="submission" date="2023-10" db="EMBL/GenBank/DDBJ databases">
        <title>Genome assemblies of two species of porcelain crab, Petrolisthes cinctipes and Petrolisthes manimaculis (Anomura: Porcellanidae).</title>
        <authorList>
            <person name="Angst P."/>
        </authorList>
    </citation>
    <scope>NUCLEOTIDE SEQUENCE</scope>
    <source>
        <strain evidence="2">PB745_01</strain>
        <tissue evidence="2">Gill</tissue>
    </source>
</reference>
<comment type="caution">
    <text evidence="2">The sequence shown here is derived from an EMBL/GenBank/DDBJ whole genome shotgun (WGS) entry which is preliminary data.</text>
</comment>
<name>A0AAE1EU66_PETCI</name>
<dbReference type="Pfam" id="PF14960">
    <property type="entry name" value="ATP_synth_reg"/>
    <property type="match status" value="1"/>
</dbReference>
<protein>
    <submittedName>
        <fullName evidence="2">Uncharacterized protein</fullName>
    </submittedName>
</protein>
<evidence type="ECO:0000313" key="2">
    <source>
        <dbReference type="EMBL" id="KAK3861491.1"/>
    </source>
</evidence>